<feature type="signal peptide" evidence="8">
    <location>
        <begin position="1"/>
        <end position="20"/>
    </location>
</feature>
<dbReference type="Pfam" id="PF07244">
    <property type="entry name" value="POTRA"/>
    <property type="match status" value="4"/>
</dbReference>
<feature type="domain" description="POTRA" evidence="10">
    <location>
        <begin position="175"/>
        <end position="263"/>
    </location>
</feature>
<dbReference type="AlphaFoldDB" id="A0YE75"/>
<keyword evidence="12" id="KW-1185">Reference proteome</keyword>
<evidence type="ECO:0000256" key="1">
    <source>
        <dbReference type="ARBA" id="ARBA00004370"/>
    </source>
</evidence>
<keyword evidence="2 8" id="KW-1134">Transmembrane beta strand</keyword>
<evidence type="ECO:0000256" key="7">
    <source>
        <dbReference type="ARBA" id="ARBA00023237"/>
    </source>
</evidence>
<keyword evidence="7 8" id="KW-0998">Cell outer membrane</keyword>
<proteinExistence type="inferred from homology"/>
<evidence type="ECO:0000256" key="4">
    <source>
        <dbReference type="ARBA" id="ARBA00022729"/>
    </source>
</evidence>
<dbReference type="InterPro" id="IPR010827">
    <property type="entry name" value="BamA/TamA_POTRA"/>
</dbReference>
<dbReference type="EMBL" id="AAVT01000006">
    <property type="protein sequence ID" value="EAW30711.1"/>
    <property type="molecule type" value="Genomic_DNA"/>
</dbReference>
<gene>
    <name evidence="8" type="primary">bamA</name>
    <name evidence="11" type="ORF">GP2143_02269</name>
</gene>
<dbReference type="Gene3D" id="2.40.160.50">
    <property type="entry name" value="membrane protein fhac: a member of the omp85/tpsb transporter family"/>
    <property type="match status" value="1"/>
</dbReference>
<evidence type="ECO:0000256" key="9">
    <source>
        <dbReference type="NCBIfam" id="TIGR03303"/>
    </source>
</evidence>
<comment type="caution">
    <text evidence="11">The sequence shown here is derived from an EMBL/GenBank/DDBJ whole genome shotgun (WGS) entry which is preliminary data.</text>
</comment>
<evidence type="ECO:0000256" key="2">
    <source>
        <dbReference type="ARBA" id="ARBA00022452"/>
    </source>
</evidence>
<dbReference type="PANTHER" id="PTHR12815:SF23">
    <property type="entry name" value="OUTER MEMBRANE PROTEIN ASSEMBLY FACTOR BAMA"/>
    <property type="match status" value="1"/>
</dbReference>
<dbReference type="STRING" id="247633.GP2143_02269"/>
<feature type="domain" description="POTRA" evidence="10">
    <location>
        <begin position="347"/>
        <end position="421"/>
    </location>
</feature>
<dbReference type="eggNOG" id="COG4775">
    <property type="taxonomic scope" value="Bacteria"/>
</dbReference>
<dbReference type="PROSITE" id="PS51779">
    <property type="entry name" value="POTRA"/>
    <property type="match status" value="4"/>
</dbReference>
<keyword evidence="4 8" id="KW-0732">Signal</keyword>
<dbReference type="HAMAP" id="MF_01430">
    <property type="entry name" value="OM_assembly_BamA"/>
    <property type="match status" value="1"/>
</dbReference>
<dbReference type="FunFam" id="3.10.20.310:FF:000002">
    <property type="entry name" value="Outer membrane protein assembly factor BamA"/>
    <property type="match status" value="1"/>
</dbReference>
<dbReference type="Gene3D" id="3.10.20.310">
    <property type="entry name" value="membrane protein fhac"/>
    <property type="match status" value="5"/>
</dbReference>
<sequence precursor="true">MKRYFLLFLLVALSAFRVSASEPFVVSDIRVEGLQRISAGSIFAALPVNVGDRIDGPAIRNGIRTLFRTGNFDNIYIAKDGTVLVVTVEERPSISEIMIEGNKAIETEALLEGLEGAGLSEGKVFKRSTLEGMKMELTRQYVSQGRYDAGIETDVEPLPRNRVAISINIDEGTTAAIDHINIVGNTVYSDEDLIDLFELRQTGWLSWITSDNKYAKEKLTGDLDTLSSYYLDRGYIQFNIDSSQVAVSPDREAVYITVNISEGEKYAVGEVDLSGDIVLSEAQLWPFIFVRTGQTFSQAVVTNTEEWLTKRLGNEGYNFAKVEGIPEINDEDKTVAIKFFIDPGKRTYVSRVNFLGNTRTADDVLRREMRQMEGAPASSGSIEQSRVRLERLGYFKGASVETIEVPGTDDLINLEYTVEEQSSGSIGASLGFSQDSGILLGANLQEDNFLGTGKQVGIGLNKSDYLTNIRFSYVDPYFTKDGVSRGFSVFYREADLDKINVSRYTTNTLGANLSFSYPIKETERLGFSFGYTNTEVTSGFGAVQEIAASPRLFDVVNVNGYDWYSTYYEPDFSGQGAEELFPIYADDGSILNPDVINSPTEEGFLDKHGDSFDNYTVTFSWNQSTLNRGRLATRGASQSLSFELSVPGSDIQYYKLVYNGQLFVPIVPNWTLRLRTELGYGDGFGGDDIPFFNHFYSGGFGSVRGFKSNTLGPRGTSAEIYETGTATISLEEGDPRCASATAGVCDDSGLSIGDLVPDVKTSYIALNNANGDLKLLSQIYENDPDPFGGNVVVEGSAELLFPLPFVKDQRSVRAAFFIDVGNVFSTHCGTNQANCFKADIKELRSSFGAGFTWITGFGPLTFSYAKPINDGEFDETEAFQFSLGKSF</sequence>
<dbReference type="Proteomes" id="UP000004931">
    <property type="component" value="Unassembled WGS sequence"/>
</dbReference>
<evidence type="ECO:0000256" key="8">
    <source>
        <dbReference type="HAMAP-Rule" id="MF_01430"/>
    </source>
</evidence>
<dbReference type="GO" id="GO:0043165">
    <property type="term" value="P:Gram-negative-bacterium-type cell outer membrane assembly"/>
    <property type="evidence" value="ECO:0007669"/>
    <property type="project" value="UniProtKB-UniRule"/>
</dbReference>
<comment type="function">
    <text evidence="8">Part of the outer membrane protein assembly complex, which is involved in assembly and insertion of beta-barrel proteins into the outer membrane.</text>
</comment>
<dbReference type="InterPro" id="IPR000184">
    <property type="entry name" value="Bac_surfAg_D15"/>
</dbReference>
<dbReference type="NCBIfam" id="TIGR03303">
    <property type="entry name" value="OM_YaeT"/>
    <property type="match status" value="1"/>
</dbReference>
<reference evidence="11 12" key="1">
    <citation type="journal article" date="2010" name="J. Bacteriol.">
        <title>Genome sequence of the oligotrophic marine Gammaproteobacterium HTCC2143, isolated from the Oregon Coast.</title>
        <authorList>
            <person name="Oh H.M."/>
            <person name="Kang I."/>
            <person name="Ferriera S."/>
            <person name="Giovannoni S.J."/>
            <person name="Cho J.C."/>
        </authorList>
    </citation>
    <scope>NUCLEOTIDE SEQUENCE [LARGE SCALE GENOMIC DNA]</scope>
    <source>
        <strain evidence="11 12">HTCC2143</strain>
    </source>
</reference>
<evidence type="ECO:0000256" key="6">
    <source>
        <dbReference type="ARBA" id="ARBA00023136"/>
    </source>
</evidence>
<dbReference type="OrthoDB" id="9803054at2"/>
<keyword evidence="3 8" id="KW-0812">Transmembrane</keyword>
<dbReference type="PANTHER" id="PTHR12815">
    <property type="entry name" value="SORTING AND ASSEMBLY MACHINERY SAMM50 PROTEIN FAMILY MEMBER"/>
    <property type="match status" value="1"/>
</dbReference>
<evidence type="ECO:0000313" key="12">
    <source>
        <dbReference type="Proteomes" id="UP000004931"/>
    </source>
</evidence>
<dbReference type="Pfam" id="PF01103">
    <property type="entry name" value="Omp85"/>
    <property type="match status" value="1"/>
</dbReference>
<evidence type="ECO:0000256" key="5">
    <source>
        <dbReference type="ARBA" id="ARBA00022737"/>
    </source>
</evidence>
<keyword evidence="5 8" id="KW-0677">Repeat</keyword>
<comment type="subcellular location">
    <subcellularLocation>
        <location evidence="8">Cell outer membrane</location>
    </subcellularLocation>
    <subcellularLocation>
        <location evidence="1">Membrane</location>
    </subcellularLocation>
</comment>
<evidence type="ECO:0000313" key="11">
    <source>
        <dbReference type="EMBL" id="EAW30711.1"/>
    </source>
</evidence>
<evidence type="ECO:0000259" key="10">
    <source>
        <dbReference type="PROSITE" id="PS51779"/>
    </source>
</evidence>
<comment type="similarity">
    <text evidence="8">Belongs to the BamA family.</text>
</comment>
<dbReference type="PIRSF" id="PIRSF006076">
    <property type="entry name" value="OM_assembly_OMP85"/>
    <property type="match status" value="1"/>
</dbReference>
<protein>
    <recommendedName>
        <fullName evidence="8 9">Outer membrane protein assembly factor BamA</fullName>
    </recommendedName>
</protein>
<dbReference type="GO" id="GO:1990063">
    <property type="term" value="C:Bam protein complex"/>
    <property type="evidence" value="ECO:0007669"/>
    <property type="project" value="TreeGrafter"/>
</dbReference>
<keyword evidence="6 8" id="KW-0472">Membrane</keyword>
<dbReference type="GO" id="GO:0051205">
    <property type="term" value="P:protein insertion into membrane"/>
    <property type="evidence" value="ECO:0007669"/>
    <property type="project" value="UniProtKB-UniRule"/>
</dbReference>
<comment type="subunit">
    <text evidence="8">Part of the Bam complex.</text>
</comment>
<feature type="domain" description="POTRA" evidence="10">
    <location>
        <begin position="24"/>
        <end position="91"/>
    </location>
</feature>
<evidence type="ECO:0000256" key="3">
    <source>
        <dbReference type="ARBA" id="ARBA00022692"/>
    </source>
</evidence>
<feature type="domain" description="POTRA" evidence="10">
    <location>
        <begin position="92"/>
        <end position="172"/>
    </location>
</feature>
<organism evidence="11 12">
    <name type="scientific">marine gamma proteobacterium HTCC2143</name>
    <dbReference type="NCBI Taxonomy" id="247633"/>
    <lineage>
        <taxon>Bacteria</taxon>
        <taxon>Pseudomonadati</taxon>
        <taxon>Pseudomonadota</taxon>
        <taxon>Gammaproteobacteria</taxon>
        <taxon>Cellvibrionales</taxon>
        <taxon>Spongiibacteraceae</taxon>
        <taxon>BD1-7 clade</taxon>
    </lineage>
</organism>
<feature type="chain" id="PRO_5009006502" description="Outer membrane protein assembly factor BamA" evidence="8">
    <location>
        <begin position="21"/>
        <end position="887"/>
    </location>
</feature>
<accession>A0YE75</accession>
<dbReference type="InterPro" id="IPR034746">
    <property type="entry name" value="POTRA"/>
</dbReference>
<name>A0YE75_9GAMM</name>
<dbReference type="InterPro" id="IPR023707">
    <property type="entry name" value="OM_assembly_BamA"/>
</dbReference>
<dbReference type="InterPro" id="IPR039910">
    <property type="entry name" value="D15-like"/>
</dbReference>